<protein>
    <submittedName>
        <fullName evidence="1">Uncharacterized protein</fullName>
    </submittedName>
</protein>
<dbReference type="Pfam" id="PF11651">
    <property type="entry name" value="P22_CoatProtein"/>
    <property type="match status" value="1"/>
</dbReference>
<reference evidence="1" key="1">
    <citation type="journal article" date="2015" name="Nature">
        <title>Complex archaea that bridge the gap between prokaryotes and eukaryotes.</title>
        <authorList>
            <person name="Spang A."/>
            <person name="Saw J.H."/>
            <person name="Jorgensen S.L."/>
            <person name="Zaremba-Niedzwiedzka K."/>
            <person name="Martijn J."/>
            <person name="Lind A.E."/>
            <person name="van Eijk R."/>
            <person name="Schleper C."/>
            <person name="Guy L."/>
            <person name="Ettema T.J."/>
        </authorList>
    </citation>
    <scope>NUCLEOTIDE SEQUENCE</scope>
</reference>
<gene>
    <name evidence="1" type="ORF">LCGC14_2318080</name>
</gene>
<dbReference type="AlphaFoldDB" id="A0A0F9D650"/>
<proteinExistence type="predicted"/>
<dbReference type="Gene3D" id="2.40.30.240">
    <property type="match status" value="1"/>
</dbReference>
<accession>A0A0F9D650</accession>
<name>A0A0F9D650_9ZZZZ</name>
<organism evidence="1">
    <name type="scientific">marine sediment metagenome</name>
    <dbReference type="NCBI Taxonomy" id="412755"/>
    <lineage>
        <taxon>unclassified sequences</taxon>
        <taxon>metagenomes</taxon>
        <taxon>ecological metagenomes</taxon>
    </lineage>
</organism>
<evidence type="ECO:0000313" key="1">
    <source>
        <dbReference type="EMBL" id="KKL49181.1"/>
    </source>
</evidence>
<sequence length="402" mass="43105">MANTLLTISKVTREAMIVLENLLVITKYVRRDLDSQFGVAGAKIGTTVNVRKPPRYEGRTGQAISLESAVETQVPLTLDTQTGVDLEFTSVEMGLEIDDFSDRIIYPAIATVANKIDRDGLLLYKDIYNTVGTPGSSFNTLKGYLQVGQKLNEEAAPKAPRRSVIIDPEKEVDIVDALKGLFQESTSIAEQYKRGTMGYVAGFRFSMDQNVVTHVVGPLGGSPLVDGASQTGSSLLTKGWTSSAASRLLRGDVFTIASVNAVNPQNRQDTGSLRQFVVTGDFSSDGSGNGTVAISPAITPSGPFKTVTASPADTAVITVLGAADTVTPQGLGFHRDAFVFASADLLLPGGVDKAARVSDKQLGMSIRMIRDYDINQDRLITRLDILYGWATLYPELACRIAS</sequence>
<comment type="caution">
    <text evidence="1">The sequence shown here is derived from an EMBL/GenBank/DDBJ whole genome shotgun (WGS) entry which is preliminary data.</text>
</comment>
<dbReference type="InterPro" id="IPR018247">
    <property type="entry name" value="EF_Hand_1_Ca_BS"/>
</dbReference>
<dbReference type="InterPro" id="IPR024659">
    <property type="entry name" value="Phage_coat_Gp5"/>
</dbReference>
<dbReference type="EMBL" id="LAZR01033053">
    <property type="protein sequence ID" value="KKL49181.1"/>
    <property type="molecule type" value="Genomic_DNA"/>
</dbReference>
<dbReference type="PROSITE" id="PS00018">
    <property type="entry name" value="EF_HAND_1"/>
    <property type="match status" value="1"/>
</dbReference>